<reference evidence="2" key="1">
    <citation type="submission" date="2020-12" db="EMBL/GenBank/DDBJ databases">
        <authorList>
            <person name="Wen Z.T."/>
        </authorList>
    </citation>
    <scope>NUCLEOTIDE SEQUENCE [LARGE SCALE GENOMIC DNA]</scope>
    <source>
        <strain evidence="2">27-3</strain>
    </source>
</reference>
<protein>
    <submittedName>
        <fullName evidence="1">Uncharacterized protein</fullName>
    </submittedName>
</protein>
<dbReference type="Proteomes" id="UP000595884">
    <property type="component" value="Chromosome"/>
</dbReference>
<dbReference type="EMBL" id="CP066294">
    <property type="protein sequence ID" value="QQL47012.1"/>
    <property type="molecule type" value="Genomic_DNA"/>
</dbReference>
<gene>
    <name evidence="1" type="ORF">IGS65_008135</name>
</gene>
<evidence type="ECO:0000313" key="2">
    <source>
        <dbReference type="Proteomes" id="UP000595884"/>
    </source>
</evidence>
<sequence length="182" mass="21598">MANYFAEYNLQRYNFLKTDELFMDCVNKQWDKTVFIGGKPYNIGRICYTGSINEDTVIDIDDMEEKLWLICCEKFTLSFRNYLRNNLFNNFKYSSLNKTIYQWVDEEFINVIVPEIAKKLKSNSIFKIGILVHNLIDDFLNEDLPESYQTTIPLQIERPAGFEIGINNDLERYHIDTVEQQQ</sequence>
<accession>A0AAX1K1L6</accession>
<organism evidence="1 2">
    <name type="scientific">Streptococcus mutans</name>
    <dbReference type="NCBI Taxonomy" id="1309"/>
    <lineage>
        <taxon>Bacteria</taxon>
        <taxon>Bacillati</taxon>
        <taxon>Bacillota</taxon>
        <taxon>Bacilli</taxon>
        <taxon>Lactobacillales</taxon>
        <taxon>Streptococcaceae</taxon>
        <taxon>Streptococcus</taxon>
    </lineage>
</organism>
<evidence type="ECO:0000313" key="1">
    <source>
        <dbReference type="EMBL" id="QQL47012.1"/>
    </source>
</evidence>
<dbReference type="RefSeq" id="WP_002284977.1">
    <property type="nucleotide sequence ID" value="NZ_CBCRTG010000004.1"/>
</dbReference>
<proteinExistence type="predicted"/>
<name>A0AAX1K1L6_STRMG</name>
<dbReference type="AlphaFoldDB" id="A0AAX1K1L6"/>